<feature type="compositionally biased region" description="Acidic residues" evidence="4">
    <location>
        <begin position="3223"/>
        <end position="3265"/>
    </location>
</feature>
<dbReference type="PANTHER" id="PTHR22870">
    <property type="entry name" value="REGULATOR OF CHROMOSOME CONDENSATION"/>
    <property type="match status" value="1"/>
</dbReference>
<evidence type="ECO:0000259" key="7">
    <source>
        <dbReference type="PROSITE" id="PS50237"/>
    </source>
</evidence>
<feature type="compositionally biased region" description="Basic and acidic residues" evidence="4">
    <location>
        <begin position="3315"/>
        <end position="3328"/>
    </location>
</feature>
<name>A0A8T1VU17_9STRA</name>
<feature type="repeat" description="RCC1" evidence="3">
    <location>
        <begin position="797"/>
        <end position="848"/>
    </location>
</feature>
<feature type="compositionally biased region" description="Polar residues" evidence="4">
    <location>
        <begin position="3194"/>
        <end position="3210"/>
    </location>
</feature>
<feature type="region of interest" description="Disordered" evidence="4">
    <location>
        <begin position="60"/>
        <end position="127"/>
    </location>
</feature>
<feature type="region of interest" description="Disordered" evidence="4">
    <location>
        <begin position="3314"/>
        <end position="3392"/>
    </location>
</feature>
<feature type="region of interest" description="Disordered" evidence="4">
    <location>
        <begin position="3734"/>
        <end position="3763"/>
    </location>
</feature>
<evidence type="ECO:0000256" key="1">
    <source>
        <dbReference type="ARBA" id="ARBA00022737"/>
    </source>
</evidence>
<keyword evidence="8" id="KW-0347">Helicase</keyword>
<dbReference type="PROSITE" id="PS50188">
    <property type="entry name" value="B302_SPRY"/>
    <property type="match status" value="1"/>
</dbReference>
<dbReference type="Pfam" id="PF00622">
    <property type="entry name" value="SPRY"/>
    <property type="match status" value="1"/>
</dbReference>
<accession>A0A8T1VU17</accession>
<feature type="compositionally biased region" description="Low complexity" evidence="4">
    <location>
        <begin position="69"/>
        <end position="100"/>
    </location>
</feature>
<dbReference type="PROSITE" id="PS50237">
    <property type="entry name" value="HECT"/>
    <property type="match status" value="1"/>
</dbReference>
<dbReference type="PANTHER" id="PTHR22870:SF360">
    <property type="entry name" value="ULTRAVIOLET-B RECEPTOR UVR8"/>
    <property type="match status" value="1"/>
</dbReference>
<dbReference type="PROSITE" id="PS00626">
    <property type="entry name" value="RCC1_2"/>
    <property type="match status" value="4"/>
</dbReference>
<feature type="region of interest" description="Disordered" evidence="4">
    <location>
        <begin position="3159"/>
        <end position="3267"/>
    </location>
</feature>
<feature type="region of interest" description="Disordered" evidence="4">
    <location>
        <begin position="4054"/>
        <end position="4085"/>
    </location>
</feature>
<evidence type="ECO:0000259" key="5">
    <source>
        <dbReference type="PROSITE" id="PS50030"/>
    </source>
</evidence>
<dbReference type="InterPro" id="IPR015940">
    <property type="entry name" value="UBA"/>
</dbReference>
<dbReference type="SMART" id="SM00165">
    <property type="entry name" value="UBA"/>
    <property type="match status" value="1"/>
</dbReference>
<dbReference type="InterPro" id="IPR051210">
    <property type="entry name" value="Ub_ligase/GEF_domain"/>
</dbReference>
<dbReference type="Pfam" id="PF13385">
    <property type="entry name" value="Laminin_G_3"/>
    <property type="match status" value="1"/>
</dbReference>
<dbReference type="GO" id="GO:0004842">
    <property type="term" value="F:ubiquitin-protein transferase activity"/>
    <property type="evidence" value="ECO:0007669"/>
    <property type="project" value="InterPro"/>
</dbReference>
<feature type="repeat" description="RCC1" evidence="3">
    <location>
        <begin position="686"/>
        <end position="739"/>
    </location>
</feature>
<dbReference type="OrthoDB" id="70521at2759"/>
<feature type="region of interest" description="Disordered" evidence="4">
    <location>
        <begin position="594"/>
        <end position="613"/>
    </location>
</feature>
<feature type="domain" description="B30.2/SPRY" evidence="6">
    <location>
        <begin position="3741"/>
        <end position="3921"/>
    </location>
</feature>
<feature type="region of interest" description="Disordered" evidence="4">
    <location>
        <begin position="3432"/>
        <end position="3451"/>
    </location>
</feature>
<feature type="compositionally biased region" description="Polar residues" evidence="4">
    <location>
        <begin position="4346"/>
        <end position="4365"/>
    </location>
</feature>
<feature type="repeat" description="RCC1" evidence="3">
    <location>
        <begin position="634"/>
        <end position="685"/>
    </location>
</feature>
<feature type="compositionally biased region" description="Low complexity" evidence="4">
    <location>
        <begin position="594"/>
        <end position="605"/>
    </location>
</feature>
<dbReference type="PROSITE" id="PS50012">
    <property type="entry name" value="RCC1_3"/>
    <property type="match status" value="7"/>
</dbReference>
<keyword evidence="8" id="KW-0547">Nucleotide-binding</keyword>
<feature type="region of interest" description="Disordered" evidence="4">
    <location>
        <begin position="1061"/>
        <end position="1121"/>
    </location>
</feature>
<dbReference type="InterPro" id="IPR001870">
    <property type="entry name" value="B30.2/SPRY"/>
</dbReference>
<dbReference type="SMART" id="SM00449">
    <property type="entry name" value="SPRY"/>
    <property type="match status" value="1"/>
</dbReference>
<feature type="region of interest" description="Disordered" evidence="4">
    <location>
        <begin position="4344"/>
        <end position="4365"/>
    </location>
</feature>
<keyword evidence="1" id="KW-0677">Repeat</keyword>
<keyword evidence="8" id="KW-0067">ATP-binding</keyword>
<organism evidence="8 9">
    <name type="scientific">Phytophthora pseudosyringae</name>
    <dbReference type="NCBI Taxonomy" id="221518"/>
    <lineage>
        <taxon>Eukaryota</taxon>
        <taxon>Sar</taxon>
        <taxon>Stramenopiles</taxon>
        <taxon>Oomycota</taxon>
        <taxon>Peronosporomycetes</taxon>
        <taxon>Peronosporales</taxon>
        <taxon>Peronosporaceae</taxon>
        <taxon>Phytophthora</taxon>
    </lineage>
</organism>
<comment type="caution">
    <text evidence="8">The sequence shown here is derived from an EMBL/GenBank/DDBJ whole genome shotgun (WGS) entry which is preliminary data.</text>
</comment>
<dbReference type="CDD" id="cd14306">
    <property type="entry name" value="UBA_VP13D"/>
    <property type="match status" value="1"/>
</dbReference>
<evidence type="ECO:0000256" key="2">
    <source>
        <dbReference type="PROSITE-ProRule" id="PRU00104"/>
    </source>
</evidence>
<dbReference type="InterPro" id="IPR041969">
    <property type="entry name" value="VP13D_UBA"/>
</dbReference>
<feature type="compositionally biased region" description="Polar residues" evidence="4">
    <location>
        <begin position="4065"/>
        <end position="4074"/>
    </location>
</feature>
<gene>
    <name evidence="8" type="primary">DDX49_1</name>
    <name evidence="8" type="ORF">PHYPSEUDO_002362</name>
</gene>
<feature type="repeat" description="RCC1" evidence="3">
    <location>
        <begin position="849"/>
        <end position="901"/>
    </location>
</feature>
<feature type="repeat" description="RCC1" evidence="3">
    <location>
        <begin position="966"/>
        <end position="1017"/>
    </location>
</feature>
<evidence type="ECO:0000259" key="6">
    <source>
        <dbReference type="PROSITE" id="PS50188"/>
    </source>
</evidence>
<feature type="active site" description="Glycyl thioester intermediate" evidence="2">
    <location>
        <position position="4702"/>
    </location>
</feature>
<keyword evidence="2" id="KW-0833">Ubl conjugation pathway</keyword>
<keyword evidence="8" id="KW-0378">Hydrolase</keyword>
<dbReference type="Proteomes" id="UP000694044">
    <property type="component" value="Unassembled WGS sequence"/>
</dbReference>
<dbReference type="InterPro" id="IPR058923">
    <property type="entry name" value="RCC1-like_dom"/>
</dbReference>
<dbReference type="CDD" id="cd11709">
    <property type="entry name" value="SPRY"/>
    <property type="match status" value="1"/>
</dbReference>
<feature type="domain" description="UBA" evidence="5">
    <location>
        <begin position="3260"/>
        <end position="3304"/>
    </location>
</feature>
<evidence type="ECO:0000313" key="9">
    <source>
        <dbReference type="Proteomes" id="UP000694044"/>
    </source>
</evidence>
<reference evidence="8" key="1">
    <citation type="submission" date="2021-02" db="EMBL/GenBank/DDBJ databases">
        <authorList>
            <person name="Palmer J.M."/>
        </authorList>
    </citation>
    <scope>NUCLEOTIDE SEQUENCE</scope>
    <source>
        <strain evidence="8">SCRP734</strain>
    </source>
</reference>
<dbReference type="PROSITE" id="PS50030">
    <property type="entry name" value="UBA"/>
    <property type="match status" value="1"/>
</dbReference>
<proteinExistence type="predicted"/>
<protein>
    <submittedName>
        <fullName evidence="8">Putative ATP-dependent RNA helicase ddx49</fullName>
    </submittedName>
</protein>
<dbReference type="GO" id="GO:0004386">
    <property type="term" value="F:helicase activity"/>
    <property type="evidence" value="ECO:0007669"/>
    <property type="project" value="UniProtKB-KW"/>
</dbReference>
<dbReference type="EMBL" id="JAGDFM010000140">
    <property type="protein sequence ID" value="KAG7384717.1"/>
    <property type="molecule type" value="Genomic_DNA"/>
</dbReference>
<dbReference type="InterPro" id="IPR000569">
    <property type="entry name" value="HECT_dom"/>
</dbReference>
<dbReference type="InterPro" id="IPR000408">
    <property type="entry name" value="Reg_chr_condens"/>
</dbReference>
<dbReference type="Pfam" id="PF00632">
    <property type="entry name" value="HECT"/>
    <property type="match status" value="1"/>
</dbReference>
<feature type="compositionally biased region" description="Low complexity" evidence="4">
    <location>
        <begin position="3178"/>
        <end position="3189"/>
    </location>
</feature>
<dbReference type="SMART" id="SM00119">
    <property type="entry name" value="HECTc"/>
    <property type="match status" value="1"/>
</dbReference>
<feature type="repeat" description="RCC1" evidence="3">
    <location>
        <begin position="740"/>
        <end position="791"/>
    </location>
</feature>
<feature type="domain" description="HECT" evidence="7">
    <location>
        <begin position="4298"/>
        <end position="4738"/>
    </location>
</feature>
<feature type="region of interest" description="Disordered" evidence="4">
    <location>
        <begin position="1"/>
        <end position="29"/>
    </location>
</feature>
<dbReference type="InterPro" id="IPR003877">
    <property type="entry name" value="SPRY_dom"/>
</dbReference>
<dbReference type="Pfam" id="PF25390">
    <property type="entry name" value="WD40_RLD"/>
    <property type="match status" value="1"/>
</dbReference>
<feature type="region of interest" description="Disordered" evidence="4">
    <location>
        <begin position="416"/>
        <end position="476"/>
    </location>
</feature>
<evidence type="ECO:0000256" key="3">
    <source>
        <dbReference type="PROSITE-ProRule" id="PRU00235"/>
    </source>
</evidence>
<keyword evidence="9" id="KW-1185">Reference proteome</keyword>
<evidence type="ECO:0000256" key="4">
    <source>
        <dbReference type="SAM" id="MobiDB-lite"/>
    </source>
</evidence>
<sequence>MQRGSAWPTTNGTGYEPHAVQHAASCSSSRPADVRWGRLAFAQLRDEEFLAKQLRRIEMTQGARRAGRSPALEATTSAATSPSKTIRQRLAAAQAKAARAASEDDEFDAKAETSSTEATGSGDADGRDERALTNALCVLGDLQQPQLAAFMGVTLKDALRRACTFPNPIYQLIALRRQLMKSMHEAVAAQHRQRKAAVQLNVSIAQRMETSLLWTPPAADPVGLSSGSGAIKPKEKASREAAMGIQVLVCLLTDLQDATLASITQRREFLEDLLPLLREMGFLALSPRRGLGSNSSALSRGPLNSTGPAPGAAEIAEFTEKLQRFLLAMCPRPTNVPSSSPKLLAISSGAGELEVLDRTNAVNGLIHVAAATGSVRDFLVVLTVLLGANDYVAESGTNDLRASLLTSSVPSLVTEELLPSPINSRRDDDVVTQGRRSAKEAAGATRPDSGQLQNGSPLGKRETDLLGDSAAQDPLRRKTLSKGLKTIIPSANAGTPTAVNLAMPHVSAAQQRLLFGSPGNNLAGKQMAKDELKDAILMGNASLSLDMAKMKETLARDSPVMTTRSEIPVVTARCPKFKALAVQSVLLELDRAKPSAPARASRAKPTSSLHASRAGCFSTEPSAFAADDDDGGDREVWTCGQNSYGELGHGDTASRKSFERVEALQQKDVVQVGAGNEHTIALTADGRALTCGYNDNGQCGQGGTARVSHLSEVPKLNAVGISQVHAYNGCEHTIVVTADGRAATCGYNYRGQLGHGNTASESVPKLVRSLENKVVRLVSCSYYHTVLACEEDGSGQHYLYTFGRNDYGQLGHNDSIDRKVPQHVEALSDQHVVSVACGQYHTMVVTATGKAFAFGKNDYGQLGMESMENQLVPVQVRTGLEKHECLEICCGYYHTIVLCSGAHVFGFGRNDYGQLGLGSPHASSAANLQLQQQRFSSARLIEELEGKDIVRFACGCYHTLAVSDNGVMYVFGRNNHGQLGTGDTSERVYPFPIDDFVGKRVALVAAGFYHTVVLTGGKDDEKNDQDAGSGKADIATATSVPSGITHTTILSAPAVQELLDPSKRPELGGSGLTKSFISRDDPDAGAEVSAIDPTDDDFRDEDSQVRRNASSSAGGGAARPQTDASDALFVAAVVLAQLDRLCQPFLPKSGSYPTLQHPSMSVIESLTTSAASPSSSVASFDASSVFDGSFESFGIHNCSSTFESLAVLLKHLSSKKVETASQLPCCLAPPSGPSSAATATPRRPTQPNATHQLQLYMLLASIRVLQANLSQLLRSGMAKAIVLLSPGTPACKSSTGDAKPWATELDRTQVAVLQVREVLLALVDIKHRRNVCYVLDNAPSEGENATRVAEEAAATLMQGFELFFPCECLQRQFCLHTMQELASNDSPEHSCGLLCRRDMWLIDTLPKSKTLLLEPLLRRMAEDPLIIRFLPLVSAVPPIPSANPPENERARPSLVTEVYQLLLERTAAGFSRRLAGVVAFRPSSETPPRQETAFRAFFEALGGLQKHLSSWAASVHEWTLKQDTEVEQQQPGGEMEALVASVVDRVFRVDEQDLARVPVPWRCFIEFALATLAQCCEALGQASSLESLPSPTHGYDHRVELGAESLHSKTLDALEHSVVGQFLPLLVVSLFEFSNNSLFAAALLPTLKSLLRLLDGFNRGDATVEEAEKLFVESVASSCSPRAPQNESAGSFRRSNLLALGSARGDDGKTASRKTATTSDAMALPWHFRLEKELAVLAAEMAVTLVIGDPFFTCDGVESAKLSARWLASPLFRGGLNATKLTQSIKRTSSTRSKHTRVVAHTPFPAVLGVHTAPFSLILPPAPANRCAIPLWQLPTAQNYGEMFRPYSVKTFLLSLLHWGESETPEEPRGAATKLCDWVRDKYATKDPSYRMLMRQAQLSMNLKAAANALERQVHDNDAQIEAAFFAACLHHNLLGAQACHFALGLDQSPPEQRPSPPRAFIRLWQCVAQLRRRVAAKKTEIKNTPQADSESPLARIAALQQTILDRCELLLLVDVHDEQEHLNLQLDAGYVAPYDPAFLVSASSSFKFGASSAKRHLHATYSDGKLPFLAAFPSSKWRRVRTLLHTMTRWKFVAAEFRPERQDGVSQEALAYVTSDEPVASKNAIKTLLVDPCRRVSCSVRGLEALWELVALVSFDSVQADIVHQVSHVFVSQPSASCPSILAGSRSLGFFFSSLQNEAFSEFLGQVTEMMTDKAALMMASDASSSFWVVIELLSAWGVHFSTEQFEFVSEIGILRVIQEMLHGLSRQRGGCDTSADASPSIPSVDSIVGRSAGQPTLNQFATRQQLSRLEDALWVVFRFICVHFAVQTVHGEAASRRDVDVPTFPVLADVTELLYSEAAWICNRFLPLLASDDGNAVESTRADPVAGVRRSFEAITLPHRFSAHSRGATFSYDGMISPSGCEPTMPMSPLTKPNEFSVTTWLFINCSPAPRSPTMDGDPFDLTPGHQDRQLVLVRGAGREISLYVVLVPESSDNWQLEVGILMDLDREAGAAESSVRGRVWERVLSKQSVAGGSWIHVAVVLEATKLRLYLNGVLDCQRSLAAQSVPVWAAGNVDLPLHFGRFPTAFEVTATSSSVSLAIEFLSRSLGILNGAGMTPSNNASEQKTGGFRCFDGWLSHFRFHNRSLSPIHVRIVFDEKKSPSGVAWGANEQSKLVELHALVILLSSSSEGLVHFTSQFPKWMRLIWGTFLGSDSAVVQQSALRVLRALMSLQPPLEASKVLVQECTHVSPEALGFYNLEDVFAQQVIRMIGFCLSKSPPSHLSRGGDDAAVVSWPLMVARGIHASQFSPEVRGSAEQQADLPTDVELRYQSSKRQSLMLANELNQLLQVLFRCSNDAWRRSVIRVTSRIAREFSGSCKDEALKESEPLFLQFGKHTLHVSTVKRVESVGCFYFLGGGIEFLRPGLKVEMRGSRERAQVLSLEHHTSSQNAPETVAGTKAPAQVSDTLAYVRMDSNSSAADLVEFSTTSKKRNGFSWYEAVFGSKTDPCRSYSKVHVDELHPAEATNPNTNESTYPSIIYDLTAQQSDHNVLNALVEKAAEVIPLVYSAEARRGKTAMGDDLVSMNVGCLLLKILVQIAGTGAGVDELLAKPALIDAIAELAASQDSNPTHDTLYHVEKRVSALRREVYVALVEHGDDGESELASALNSSRERRSRSSSPSARTPPLSGEEPTFSTPRGTGRRSLSPSETEALREGDAGVSDADDDGPANENWDQGDDDEDGDEVEDDEEDEEDLEDEDEDEETRAEFVEELMLMGFPEDWCVLALKQTENDIVSASAWIVDNLEYLSKLQSTLDKERDKGRDSPRFDEEEDDVVPPDDAPQPPALNSSISSSENDQEKATSDSPSSGVKPGAKPGFTGGDGTAPPLNDKEMGRKLFGEMYFPFEDGGFLSNTKSRFMCSWRADALEMKAPSAPQPIADNSPDTPRSAFDEDFQTDANQLDLRGLIEELRRCENTLAILYTRQCMVTLLHQTTSARFPVDSAPRLSISYAQWLQLLKLVLLRGDQFAIVSRTDSTTKTPRLQEFSVDEVFVKAMSCLVNRDATSVATASLAFCLDELEAAAVGKRFEAVLWTQRDLQRPDKAVAEEPGIEVVVWLLDALLAGPTSSSLCLPSELVKSVLRRLRGCLGTTNLPLKFVALRTICRLLVVTGTQAKDAVIESQLVVREFVAAASVRHSREVMQGRLLFSQYLQGYVELVHLLQCCSGFSDLSGGGGESRPQSLVSSLLPPTTPGDPKPDGSSLHFDRKRSRSSLLAFADDGLSVSYSGNEVWKAACAVVGFSTGIHSWVVRIDKSSSPYLFVGVATRQANLDSFLGADDQSWGFIGDKALYYQRNRVRAYGEPFTEGDCIGVRLDCEKGELSFSKNGVDLGLAFDNVVGEVCPAVAFYSRQQKISFAAGSCVSSSGSSEPRIGDHESASVEDCVVACELMANWVAHRPLRAALCAAAFKMTSEWLAGSTRFVTTRSGKSLWVDVTSTTCGALGFHCEDRVRTPRGDGLVVGAAGGRVWVEVDNEPGAWFFHPSKLRLVTTASSATTSLPIPPVETGTAPSNSTLPSSRKHSSSDRVGAPSVPFTLSLEELVEYGEHALWSVAVDRELLSVINDFCEVSRLSPWNVTPSQLLALIEDKTSVLELTNVATVLAKPRGELEKLVVARFALLRFCNMYVSRALPFFDLTWHYFLPASSLLPCRLVSECRGSLFICVKNALWTALMDKTANAPKRADDEYDYPEDLPQLQVNRLKAAAAKCHEGSVSSLFLSLFGQAFEELHFLPLKTLRMVYSHPMDDGQLRSFKVKFEGEGVDDYGGPYREFFSQFFAELQMLQVPETGEDNANTSSDHSANGGPSSTSMHLDPGVSVSACVLPFLLPSPNWRNGVGANREKFVLNGALIARPVVGDTPTRRGESGEEKRQLYCEMFFFLGQMIGICLRTRVCVRLDLAMSVWKQLVAEEASAPETALETLREIDFVAYSLWKTLKGFSDELERLETGPAAAATGTKQRELEEQLEAMDLVFTTVLSDGRTVELCGDGTNTAVTRSNLAQYLDAMLGARVGETEQVLNIVKQGLHSIMPVSALALLTWTELEKRMCGVAEVDVKLLQANTEYDEELAPSDDFIQRFWRVLEGLEAEDKRAFLRFVWARSRLPLGSAQFHQKFKIQALASAGSGEGSSSSSASAGGWMDSQMPKSHTCFFALQLPRYSTDEICRERLLYAIRNCVEMDGDFRLADTEMTGWTGISPTDQLRI</sequence>
<feature type="repeat" description="RCC1" evidence="3">
    <location>
        <begin position="902"/>
        <end position="965"/>
    </location>
</feature>
<evidence type="ECO:0000313" key="8">
    <source>
        <dbReference type="EMBL" id="KAG7384717.1"/>
    </source>
</evidence>